<dbReference type="Gene3D" id="3.40.50.300">
    <property type="entry name" value="P-loop containing nucleotide triphosphate hydrolases"/>
    <property type="match status" value="1"/>
</dbReference>
<comment type="similarity">
    <text evidence="1 11">Belongs to the thymidylate kinase family.</text>
</comment>
<evidence type="ECO:0000313" key="16">
    <source>
        <dbReference type="Proteomes" id="UP000054260"/>
    </source>
</evidence>
<dbReference type="EMBL" id="LGGH01000021">
    <property type="protein sequence ID" value="KUK68322.1"/>
    <property type="molecule type" value="Genomic_DNA"/>
</dbReference>
<name>A0A124FUE7_9BACT</name>
<keyword evidence="8 11" id="KW-0067">ATP-binding</keyword>
<evidence type="ECO:0000256" key="9">
    <source>
        <dbReference type="ARBA" id="ARBA00048743"/>
    </source>
</evidence>
<feature type="domain" description="Thymidylate kinase-like" evidence="12">
    <location>
        <begin position="5"/>
        <end position="193"/>
    </location>
</feature>
<dbReference type="GO" id="GO:0006233">
    <property type="term" value="P:dTDP biosynthetic process"/>
    <property type="evidence" value="ECO:0007669"/>
    <property type="project" value="InterPro"/>
</dbReference>
<dbReference type="HAMAP" id="MF_00165">
    <property type="entry name" value="Thymidylate_kinase"/>
    <property type="match status" value="1"/>
</dbReference>
<evidence type="ECO:0000313" key="13">
    <source>
        <dbReference type="EMBL" id="HCO69070.1"/>
    </source>
</evidence>
<sequence>MFVSIEGIDGCGKTTQIKLLAEYLSQLGVEFTIVREPGGTRAGEEIRQILLHKDFQLCAESELLLFLAARAQIVREVVRPALESGRLVIADRFMDSSVAYQGVGRNLGQKVVQFMNSFVVGNTVPDITLYIDVPADVAMSRMRKEKKNDKIEVESLEFFERVRKGYERLMVENSKRFVLIDGRQAEEQVHEDIRKSLSVLIEKRKPNWR</sequence>
<dbReference type="PANTHER" id="PTHR10344:SF4">
    <property type="entry name" value="UMP-CMP KINASE 2, MITOCHONDRIAL"/>
    <property type="match status" value="1"/>
</dbReference>
<comment type="function">
    <text evidence="10 11">Phosphorylation of dTMP to form dTDP in both de novo and salvage pathways of dTTP synthesis.</text>
</comment>
<reference evidence="13 18" key="3">
    <citation type="journal article" date="2018" name="Nat. Biotechnol.">
        <title>A standardized bacterial taxonomy based on genome phylogeny substantially revises the tree of life.</title>
        <authorList>
            <person name="Parks D.H."/>
            <person name="Chuvochina M."/>
            <person name="Waite D.W."/>
            <person name="Rinke C."/>
            <person name="Skarshewski A."/>
            <person name="Chaumeil P.A."/>
            <person name="Hugenholtz P."/>
        </authorList>
    </citation>
    <scope>NUCLEOTIDE SEQUENCE [LARGE SCALE GENOMIC DNA]</scope>
    <source>
        <strain evidence="13">UBA9905</strain>
    </source>
</reference>
<dbReference type="Pfam" id="PF02223">
    <property type="entry name" value="Thymidylate_kin"/>
    <property type="match status" value="1"/>
</dbReference>
<dbReference type="Proteomes" id="UP000054260">
    <property type="component" value="Unassembled WGS sequence"/>
</dbReference>
<evidence type="ECO:0000256" key="11">
    <source>
        <dbReference type="HAMAP-Rule" id="MF_00165"/>
    </source>
</evidence>
<evidence type="ECO:0000256" key="1">
    <source>
        <dbReference type="ARBA" id="ARBA00009776"/>
    </source>
</evidence>
<dbReference type="PANTHER" id="PTHR10344">
    <property type="entry name" value="THYMIDYLATE KINASE"/>
    <property type="match status" value="1"/>
</dbReference>
<keyword evidence="7 11" id="KW-0418">Kinase</keyword>
<evidence type="ECO:0000256" key="10">
    <source>
        <dbReference type="ARBA" id="ARBA00057735"/>
    </source>
</evidence>
<dbReference type="FunFam" id="3.40.50.300:FF:000225">
    <property type="entry name" value="Thymidylate kinase"/>
    <property type="match status" value="1"/>
</dbReference>
<keyword evidence="5 11" id="KW-0545">Nucleotide biosynthesis</keyword>
<dbReference type="InterPro" id="IPR039430">
    <property type="entry name" value="Thymidylate_kin-like_dom"/>
</dbReference>
<evidence type="ECO:0000256" key="7">
    <source>
        <dbReference type="ARBA" id="ARBA00022777"/>
    </source>
</evidence>
<evidence type="ECO:0000313" key="17">
    <source>
        <dbReference type="Proteomes" id="UP000055014"/>
    </source>
</evidence>
<dbReference type="InterPro" id="IPR018094">
    <property type="entry name" value="Thymidylate_kinase"/>
</dbReference>
<dbReference type="EMBL" id="DQBS01000012">
    <property type="protein sequence ID" value="HCO69070.1"/>
    <property type="molecule type" value="Genomic_DNA"/>
</dbReference>
<dbReference type="PATRIC" id="fig|1236046.5.peg.644"/>
<comment type="caution">
    <text evidence="14">The sequence shown here is derived from an EMBL/GenBank/DDBJ whole genome shotgun (WGS) entry which is preliminary data.</text>
</comment>
<dbReference type="CDD" id="cd01672">
    <property type="entry name" value="TMPK"/>
    <property type="match status" value="1"/>
</dbReference>
<proteinExistence type="inferred from homology"/>
<reference evidence="14" key="1">
    <citation type="journal article" date="2015" name="MBio">
        <title>Genome-resolved metagenomic analysis reveals roles for candidate phyla and other microbial community members in biogeochemical transformations in oil reservoirs.</title>
        <authorList>
            <person name="Hu P."/>
            <person name="Tom L."/>
            <person name="Singh A."/>
            <person name="Thomas B.C."/>
            <person name="Baker B.J."/>
            <person name="Piceno Y.M."/>
            <person name="Andersen G.L."/>
            <person name="Banfield J.F."/>
        </authorList>
    </citation>
    <scope>NUCLEOTIDE SEQUENCE [LARGE SCALE GENOMIC DNA]</scope>
    <source>
        <strain evidence="14">46_47</strain>
        <strain evidence="15">46_70</strain>
    </source>
</reference>
<protein>
    <recommendedName>
        <fullName evidence="3 11">Thymidylate kinase</fullName>
        <ecNumber evidence="2 11">2.7.4.9</ecNumber>
    </recommendedName>
    <alternativeName>
        <fullName evidence="11">dTMP kinase</fullName>
    </alternativeName>
</protein>
<keyword evidence="4 11" id="KW-0808">Transferase</keyword>
<evidence type="ECO:0000313" key="18">
    <source>
        <dbReference type="Proteomes" id="UP000264215"/>
    </source>
</evidence>
<evidence type="ECO:0000256" key="4">
    <source>
        <dbReference type="ARBA" id="ARBA00022679"/>
    </source>
</evidence>
<dbReference type="EMBL" id="LGGW01000003">
    <property type="protein sequence ID" value="KUK91356.1"/>
    <property type="molecule type" value="Genomic_DNA"/>
</dbReference>
<dbReference type="GO" id="GO:0006227">
    <property type="term" value="P:dUDP biosynthetic process"/>
    <property type="evidence" value="ECO:0007669"/>
    <property type="project" value="TreeGrafter"/>
</dbReference>
<dbReference type="GO" id="GO:0005829">
    <property type="term" value="C:cytosol"/>
    <property type="evidence" value="ECO:0007669"/>
    <property type="project" value="TreeGrafter"/>
</dbReference>
<feature type="binding site" evidence="11">
    <location>
        <begin position="7"/>
        <end position="14"/>
    </location>
    <ligand>
        <name>ATP</name>
        <dbReference type="ChEBI" id="CHEBI:30616"/>
    </ligand>
</feature>
<reference evidence="16 17" key="2">
    <citation type="journal article" date="2015" name="MBio">
        <title>Genome-Resolved Metagenomic Analysis Reveals Roles for Candidate Phyla and Other Microbial Community Members in Biogeochemical Transformations in Oil Reservoirs.</title>
        <authorList>
            <person name="Hu P."/>
            <person name="Tom L."/>
            <person name="Singh A."/>
            <person name="Thomas B.C."/>
            <person name="Baker B.J."/>
            <person name="Piceno Y.M."/>
            <person name="Andersen G.L."/>
            <person name="Banfield J.F."/>
        </authorList>
    </citation>
    <scope>NUCLEOTIDE SEQUENCE [LARGE SCALE GENOMIC DNA]</scope>
</reference>
<dbReference type="InterPro" id="IPR027417">
    <property type="entry name" value="P-loop_NTPase"/>
</dbReference>
<dbReference type="NCBIfam" id="TIGR00041">
    <property type="entry name" value="DTMP_kinase"/>
    <property type="match status" value="1"/>
</dbReference>
<evidence type="ECO:0000256" key="6">
    <source>
        <dbReference type="ARBA" id="ARBA00022741"/>
    </source>
</evidence>
<evidence type="ECO:0000313" key="14">
    <source>
        <dbReference type="EMBL" id="KUK68322.1"/>
    </source>
</evidence>
<organism evidence="14 16">
    <name type="scientific">Mesotoga infera</name>
    <dbReference type="NCBI Taxonomy" id="1236046"/>
    <lineage>
        <taxon>Bacteria</taxon>
        <taxon>Thermotogati</taxon>
        <taxon>Thermotogota</taxon>
        <taxon>Thermotogae</taxon>
        <taxon>Kosmotogales</taxon>
        <taxon>Kosmotogaceae</taxon>
        <taxon>Mesotoga</taxon>
    </lineage>
</organism>
<evidence type="ECO:0000256" key="8">
    <source>
        <dbReference type="ARBA" id="ARBA00022840"/>
    </source>
</evidence>
<dbReference type="SUPFAM" id="SSF52540">
    <property type="entry name" value="P-loop containing nucleoside triphosphate hydrolases"/>
    <property type="match status" value="1"/>
</dbReference>
<evidence type="ECO:0000313" key="15">
    <source>
        <dbReference type="EMBL" id="KUK91356.1"/>
    </source>
</evidence>
<dbReference type="GO" id="GO:0004798">
    <property type="term" value="F:dTMP kinase activity"/>
    <property type="evidence" value="ECO:0007669"/>
    <property type="project" value="UniProtKB-UniRule"/>
</dbReference>
<dbReference type="AlphaFoldDB" id="A0A124FUE7"/>
<evidence type="ECO:0000259" key="12">
    <source>
        <dbReference type="Pfam" id="PF02223"/>
    </source>
</evidence>
<dbReference type="Proteomes" id="UP000055014">
    <property type="component" value="Unassembled WGS sequence"/>
</dbReference>
<accession>A0A124FUE7</accession>
<gene>
    <name evidence="11" type="primary">tmk</name>
    <name evidence="13" type="ORF">DIT26_00535</name>
    <name evidence="14" type="ORF">XD86_0263</name>
    <name evidence="15" type="ORF">XE02_0072</name>
</gene>
<dbReference type="GO" id="GO:0006235">
    <property type="term" value="P:dTTP biosynthetic process"/>
    <property type="evidence" value="ECO:0007669"/>
    <property type="project" value="UniProtKB-UniRule"/>
</dbReference>
<evidence type="ECO:0000256" key="2">
    <source>
        <dbReference type="ARBA" id="ARBA00012980"/>
    </source>
</evidence>
<evidence type="ECO:0000256" key="3">
    <source>
        <dbReference type="ARBA" id="ARBA00017144"/>
    </source>
</evidence>
<dbReference type="EC" id="2.7.4.9" evidence="2 11"/>
<keyword evidence="6 11" id="KW-0547">Nucleotide-binding</keyword>
<dbReference type="Proteomes" id="UP000264215">
    <property type="component" value="Unassembled WGS sequence"/>
</dbReference>
<dbReference type="GO" id="GO:0005524">
    <property type="term" value="F:ATP binding"/>
    <property type="evidence" value="ECO:0007669"/>
    <property type="project" value="UniProtKB-UniRule"/>
</dbReference>
<comment type="catalytic activity">
    <reaction evidence="9 11">
        <text>dTMP + ATP = dTDP + ADP</text>
        <dbReference type="Rhea" id="RHEA:13517"/>
        <dbReference type="ChEBI" id="CHEBI:30616"/>
        <dbReference type="ChEBI" id="CHEBI:58369"/>
        <dbReference type="ChEBI" id="CHEBI:63528"/>
        <dbReference type="ChEBI" id="CHEBI:456216"/>
        <dbReference type="EC" id="2.7.4.9"/>
    </reaction>
</comment>
<evidence type="ECO:0000256" key="5">
    <source>
        <dbReference type="ARBA" id="ARBA00022727"/>
    </source>
</evidence>